<proteinExistence type="predicted"/>
<dbReference type="EMBL" id="JBHTIS010000046">
    <property type="protein sequence ID" value="MFD1044386.1"/>
    <property type="molecule type" value="Genomic_DNA"/>
</dbReference>
<evidence type="ECO:0000313" key="1">
    <source>
        <dbReference type="EMBL" id="MFD1044386.1"/>
    </source>
</evidence>
<accession>A0ABW3M136</accession>
<evidence type="ECO:0000313" key="2">
    <source>
        <dbReference type="Proteomes" id="UP001597045"/>
    </source>
</evidence>
<sequence length="61" mass="6475">MPTQSLAAITGTDLGDHTLGPMSNWTITPIQSSKMFSNTSPHITFTHTTNPRGLLGGHARA</sequence>
<gene>
    <name evidence="1" type="ORF">ACFQ1S_01640</name>
</gene>
<reference evidence="2" key="1">
    <citation type="journal article" date="2019" name="Int. J. Syst. Evol. Microbiol.">
        <title>The Global Catalogue of Microorganisms (GCM) 10K type strain sequencing project: providing services to taxonomists for standard genome sequencing and annotation.</title>
        <authorList>
            <consortium name="The Broad Institute Genomics Platform"/>
            <consortium name="The Broad Institute Genome Sequencing Center for Infectious Disease"/>
            <person name="Wu L."/>
            <person name="Ma J."/>
        </authorList>
    </citation>
    <scope>NUCLEOTIDE SEQUENCE [LARGE SCALE GENOMIC DNA]</scope>
    <source>
        <strain evidence="2">JCM 31486</strain>
    </source>
</reference>
<dbReference type="Proteomes" id="UP001597045">
    <property type="component" value="Unassembled WGS sequence"/>
</dbReference>
<keyword evidence="2" id="KW-1185">Reference proteome</keyword>
<organism evidence="1 2">
    <name type="scientific">Kibdelosporangium lantanae</name>
    <dbReference type="NCBI Taxonomy" id="1497396"/>
    <lineage>
        <taxon>Bacteria</taxon>
        <taxon>Bacillati</taxon>
        <taxon>Actinomycetota</taxon>
        <taxon>Actinomycetes</taxon>
        <taxon>Pseudonocardiales</taxon>
        <taxon>Pseudonocardiaceae</taxon>
        <taxon>Kibdelosporangium</taxon>
    </lineage>
</organism>
<comment type="caution">
    <text evidence="1">The sequence shown here is derived from an EMBL/GenBank/DDBJ whole genome shotgun (WGS) entry which is preliminary data.</text>
</comment>
<protein>
    <submittedName>
        <fullName evidence="1">Uncharacterized protein</fullName>
    </submittedName>
</protein>
<name>A0ABW3M136_9PSEU</name>